<evidence type="ECO:0000313" key="2">
    <source>
        <dbReference type="EMBL" id="UPV99311.1"/>
    </source>
</evidence>
<dbReference type="Pfam" id="PF13470">
    <property type="entry name" value="PIN_3"/>
    <property type="match status" value="1"/>
</dbReference>
<dbReference type="InterPro" id="IPR002850">
    <property type="entry name" value="PIN_toxin-like"/>
</dbReference>
<dbReference type="RefSeq" id="WP_248653808.1">
    <property type="nucleotide sequence ID" value="NZ_CP096658.1"/>
</dbReference>
<organism evidence="2 3">
    <name type="scientific">Halorussus gelatinilyticus</name>
    <dbReference type="NCBI Taxonomy" id="2937524"/>
    <lineage>
        <taxon>Archaea</taxon>
        <taxon>Methanobacteriati</taxon>
        <taxon>Methanobacteriota</taxon>
        <taxon>Stenosarchaea group</taxon>
        <taxon>Halobacteria</taxon>
        <taxon>Halobacteriales</taxon>
        <taxon>Haladaptataceae</taxon>
        <taxon>Halorussus</taxon>
    </lineage>
</organism>
<proteinExistence type="predicted"/>
<dbReference type="SUPFAM" id="SSF88723">
    <property type="entry name" value="PIN domain-like"/>
    <property type="match status" value="1"/>
</dbReference>
<dbReference type="EMBL" id="CP096658">
    <property type="protein sequence ID" value="UPV99311.1"/>
    <property type="molecule type" value="Genomic_DNA"/>
</dbReference>
<dbReference type="PANTHER" id="PTHR34610">
    <property type="entry name" value="SSL7007 PROTEIN"/>
    <property type="match status" value="1"/>
</dbReference>
<dbReference type="GeneID" id="72190659"/>
<accession>A0A8U0IGE5</accession>
<protein>
    <submittedName>
        <fullName evidence="2">Putative toxin-antitoxin system toxin component, PIN family</fullName>
    </submittedName>
</protein>
<evidence type="ECO:0000313" key="3">
    <source>
        <dbReference type="Proteomes" id="UP000830434"/>
    </source>
</evidence>
<dbReference type="AlphaFoldDB" id="A0A8U0IGE5"/>
<gene>
    <name evidence="2" type="ORF">M0R88_12350</name>
</gene>
<reference evidence="2" key="1">
    <citation type="submission" date="2022-04" db="EMBL/GenBank/DDBJ databases">
        <title>Diverse halophilic archaea isolated from saline environments.</title>
        <authorList>
            <person name="Cui H.-L."/>
        </authorList>
    </citation>
    <scope>NUCLEOTIDE SEQUENCE</scope>
    <source>
        <strain evidence="2">XZYJT40</strain>
    </source>
</reference>
<dbReference type="Proteomes" id="UP000830434">
    <property type="component" value="Chromosome"/>
</dbReference>
<sequence length="137" mass="14429">MNRPTVVFDTNVLVGELAFPDEPLACVALAESGDVEVAVSPALLREFAAVLAYDHLPLPSGRRAETVERVLDVARVVEPAVEIDAAADPDDDVLECAVAACADCVVSDDSHLRDCDGVAGVAVRTREAFLGRFGDPP</sequence>
<dbReference type="InterPro" id="IPR029060">
    <property type="entry name" value="PIN-like_dom_sf"/>
</dbReference>
<dbReference type="KEGG" id="haxz:M0R88_12350"/>
<keyword evidence="3" id="KW-1185">Reference proteome</keyword>
<feature type="domain" description="PIN" evidence="1">
    <location>
        <begin position="4"/>
        <end position="114"/>
    </location>
</feature>
<dbReference type="InterPro" id="IPR002716">
    <property type="entry name" value="PIN_dom"/>
</dbReference>
<evidence type="ECO:0000259" key="1">
    <source>
        <dbReference type="SMART" id="SM00670"/>
    </source>
</evidence>
<dbReference type="SMART" id="SM00670">
    <property type="entry name" value="PINc"/>
    <property type="match status" value="1"/>
</dbReference>
<name>A0A8U0IGE5_9EURY</name>
<dbReference type="NCBIfam" id="TIGR00305">
    <property type="entry name" value="putative toxin-antitoxin system toxin component, PIN family"/>
    <property type="match status" value="1"/>
</dbReference>
<dbReference type="PANTHER" id="PTHR34610:SF3">
    <property type="entry name" value="SSL7007 PROTEIN"/>
    <property type="match status" value="1"/>
</dbReference>